<keyword evidence="1" id="KW-0175">Coiled coil</keyword>
<reference evidence="3" key="1">
    <citation type="submission" date="2016-09" db="EMBL/GenBank/DDBJ databases">
        <authorList>
            <person name="Hebert L."/>
            <person name="Moumen B."/>
        </authorList>
    </citation>
    <scope>NUCLEOTIDE SEQUENCE [LARGE SCALE GENOMIC DNA]</scope>
    <source>
        <strain evidence="3">OVI</strain>
    </source>
</reference>
<dbReference type="EMBL" id="CZPT02000522">
    <property type="protein sequence ID" value="SCU66225.1"/>
    <property type="molecule type" value="Genomic_DNA"/>
</dbReference>
<evidence type="ECO:0000256" key="2">
    <source>
        <dbReference type="SAM" id="MobiDB-lite"/>
    </source>
</evidence>
<dbReference type="VEuPathDB" id="TriTrypDB:TEOVI_000888200"/>
<feature type="coiled-coil region" evidence="1">
    <location>
        <begin position="183"/>
        <end position="210"/>
    </location>
</feature>
<name>A0A1G4I349_TRYEQ</name>
<dbReference type="InterPro" id="IPR019412">
    <property type="entry name" value="IML2/TPR_39"/>
</dbReference>
<dbReference type="PANTHER" id="PTHR31859:SF1">
    <property type="entry name" value="TETRATRICOPEPTIDE REPEAT PROTEIN 39C"/>
    <property type="match status" value="1"/>
</dbReference>
<protein>
    <recommendedName>
        <fullName evidence="5">Tetratricopeptide repeat</fullName>
    </recommendedName>
</protein>
<evidence type="ECO:0000313" key="3">
    <source>
        <dbReference type="EMBL" id="SCU66225.1"/>
    </source>
</evidence>
<keyword evidence="4" id="KW-1185">Reference proteome</keyword>
<dbReference type="GeneID" id="92382816"/>
<accession>A0A1G4I349</accession>
<evidence type="ECO:0000256" key="1">
    <source>
        <dbReference type="SAM" id="Coils"/>
    </source>
</evidence>
<dbReference type="RefSeq" id="XP_067077692.1">
    <property type="nucleotide sequence ID" value="XM_067221591.1"/>
</dbReference>
<evidence type="ECO:0008006" key="5">
    <source>
        <dbReference type="Google" id="ProtNLM"/>
    </source>
</evidence>
<proteinExistence type="predicted"/>
<organism evidence="3 4">
    <name type="scientific">Trypanosoma equiperdum</name>
    <dbReference type="NCBI Taxonomy" id="5694"/>
    <lineage>
        <taxon>Eukaryota</taxon>
        <taxon>Discoba</taxon>
        <taxon>Euglenozoa</taxon>
        <taxon>Kinetoplastea</taxon>
        <taxon>Metakinetoplastina</taxon>
        <taxon>Trypanosomatida</taxon>
        <taxon>Trypanosomatidae</taxon>
        <taxon>Trypanosoma</taxon>
    </lineage>
</organism>
<gene>
    <name evidence="3" type="ORF">TEOVI_000888200</name>
</gene>
<dbReference type="Proteomes" id="UP000195570">
    <property type="component" value="Unassembled WGS sequence"/>
</dbReference>
<comment type="caution">
    <text evidence="3">The sequence shown here is derived from an EMBL/GenBank/DDBJ whole genome shotgun (WGS) entry which is preliminary data.</text>
</comment>
<dbReference type="AlphaFoldDB" id="A0A1G4I349"/>
<feature type="region of interest" description="Disordered" evidence="2">
    <location>
        <begin position="534"/>
        <end position="554"/>
    </location>
</feature>
<evidence type="ECO:0000313" key="4">
    <source>
        <dbReference type="Proteomes" id="UP000195570"/>
    </source>
</evidence>
<dbReference type="PANTHER" id="PTHR31859">
    <property type="entry name" value="TETRATRICOPEPTIDE REPEAT PROTEIN 39 FAMILY MEMBER"/>
    <property type="match status" value="1"/>
</dbReference>
<dbReference type="Pfam" id="PF10300">
    <property type="entry name" value="Iml2-TPR_39"/>
    <property type="match status" value="1"/>
</dbReference>
<sequence>MEEGDHMEFSAREIEELENDTINPTNCNHKLDKEHVEKLRQATLQEIEEKDKLVEKGMRLFFMNKVKDAEDIMNNNAPLDPLHALGACCLAALKSLLSMGVNDTKYALQKADFSIAFSTEVATIPKGFFGSVTNLFWGEAGREFQPGMFRAKTIRAQSFAVRGILLISQQGDMMALLRGGMALKNSYKLLQSLKRELEDLKKKKDANSYEGLGADRNSVYGLLLMVGVTHVVISLLPSRVLSILGFLGLKYDRKHGMKFISMTWESRTLFAPFAALFLMVITSFVPGFCPLHVPRWLPAAKAIAEHTVDQPPMGESLLHLWILGRIKRLEQDVEGSMSALSKCLKAAEEGQVAKWMPQLRDFAIYDQGWNFVITMQWREAIELYKRLEDHSAWSKLFYGYAQACCFDMLALEAEQAGNKEGVAKYQQEASEALWRTAHYRINIMGGRAVSVEEFVSVRLGETFKHCGIEHPNKGNKRIVEPTPFPLEGLKLRNPVRVGVIELLALFDITHQMPQSNTEKFLDIIDRVSKKCSDSPQIGSTDDGNGACGNEAPAEKGDEKNIETYTTIVCAAVKANLLCRIESRREEASACLEGAVAISSKYKREKCSVSWVRPQMIYEQAVLASVEGDEGRMNKLLDKVKESNHKRLFQNVMDVKLHLTEYGKEAPVVSHII</sequence>